<dbReference type="GeneTree" id="ENSGT00390000003668"/>
<keyword evidence="3" id="KW-1185">Reference proteome</keyword>
<reference evidence="2" key="1">
    <citation type="journal article" date="2019" name="bioRxiv">
        <title>Long live the king: chromosome-level assembly of the lion (Panthera leo) using linked-read, Hi-C, and long read data.</title>
        <authorList>
            <person name="Armstrong E.E."/>
            <person name="Taylor R.W."/>
            <person name="Miller D.E."/>
            <person name="Kaelin C."/>
            <person name="Barsh G."/>
            <person name="Hadly E.A."/>
            <person name="Petrov D."/>
        </authorList>
    </citation>
    <scope>NUCLEOTIDE SEQUENCE [LARGE SCALE GENOMIC DNA]</scope>
</reference>
<proteinExistence type="predicted"/>
<evidence type="ECO:0000313" key="3">
    <source>
        <dbReference type="Proteomes" id="UP000694399"/>
    </source>
</evidence>
<feature type="region of interest" description="Disordered" evidence="1">
    <location>
        <begin position="112"/>
        <end position="196"/>
    </location>
</feature>
<feature type="compositionally biased region" description="Polar residues" evidence="1">
    <location>
        <begin position="76"/>
        <end position="86"/>
    </location>
</feature>
<dbReference type="GO" id="GO:0005886">
    <property type="term" value="C:plasma membrane"/>
    <property type="evidence" value="ECO:0007669"/>
    <property type="project" value="InterPro"/>
</dbReference>
<feature type="compositionally biased region" description="Low complexity" evidence="1">
    <location>
        <begin position="42"/>
        <end position="60"/>
    </location>
</feature>
<evidence type="ECO:0000313" key="2">
    <source>
        <dbReference type="Ensembl" id="ENSPLOP00000020408.1"/>
    </source>
</evidence>
<dbReference type="InterPro" id="IPR039689">
    <property type="entry name" value="CD72"/>
</dbReference>
<dbReference type="AlphaFoldDB" id="A0A8C8XJV2"/>
<evidence type="ECO:0000256" key="1">
    <source>
        <dbReference type="SAM" id="MobiDB-lite"/>
    </source>
</evidence>
<dbReference type="PANTHER" id="PTHR15028">
    <property type="entry name" value="CD72-RELATED"/>
    <property type="match status" value="1"/>
</dbReference>
<sequence>MAEAITYADLRFVKAPLKKSVSSRSGQEADEDEELTYENVQVPSVSVSGGPLSLASSGVGDKADWSSHRSARLQAEQPTASWSSVASPAAGRILTGEYGALPTCAPRPPRAAGLALGHAAGPPAGRSPSLHPPGAAAPGGDSEVKCWRGPSWAGALPGGVRSGTESLPEQPSGLRGQPRDPLPRPFHPQYPHISFPQVDLDPPVSPRYDGPHSYMPVLCLRLRFSPMLPGSAPQSLPAAIPALILEHLPSLPAETHYPTKPTMPAPRPLRDALSHEYHPPSQPLRL</sequence>
<name>A0A8C8XJV2_PANLE</name>
<feature type="compositionally biased region" description="Low complexity" evidence="1">
    <location>
        <begin position="112"/>
        <end position="126"/>
    </location>
</feature>
<organism evidence="2 3">
    <name type="scientific">Panthera leo</name>
    <name type="common">Lion</name>
    <dbReference type="NCBI Taxonomy" id="9689"/>
    <lineage>
        <taxon>Eukaryota</taxon>
        <taxon>Metazoa</taxon>
        <taxon>Chordata</taxon>
        <taxon>Craniata</taxon>
        <taxon>Vertebrata</taxon>
        <taxon>Euteleostomi</taxon>
        <taxon>Mammalia</taxon>
        <taxon>Eutheria</taxon>
        <taxon>Laurasiatheria</taxon>
        <taxon>Carnivora</taxon>
        <taxon>Feliformia</taxon>
        <taxon>Felidae</taxon>
        <taxon>Pantherinae</taxon>
        <taxon>Panthera</taxon>
    </lineage>
</organism>
<dbReference type="Ensembl" id="ENSPLOT00000022561.1">
    <property type="protein sequence ID" value="ENSPLOP00000020408.1"/>
    <property type="gene ID" value="ENSPLOG00000014983.1"/>
</dbReference>
<feature type="compositionally biased region" description="Basic and acidic residues" evidence="1">
    <location>
        <begin position="268"/>
        <end position="278"/>
    </location>
</feature>
<reference evidence="2" key="2">
    <citation type="submission" date="2025-08" db="UniProtKB">
        <authorList>
            <consortium name="Ensembl"/>
        </authorList>
    </citation>
    <scope>IDENTIFICATION</scope>
</reference>
<accession>A0A8C8XJV2</accession>
<dbReference type="PANTHER" id="PTHR15028:SF6">
    <property type="entry name" value="B-CELL DIFFERENTIATION ANTIGEN CD72"/>
    <property type="match status" value="1"/>
</dbReference>
<protein>
    <submittedName>
        <fullName evidence="2">Uncharacterized protein</fullName>
    </submittedName>
</protein>
<reference evidence="2" key="3">
    <citation type="submission" date="2025-09" db="UniProtKB">
        <authorList>
            <consortium name="Ensembl"/>
        </authorList>
    </citation>
    <scope>IDENTIFICATION</scope>
</reference>
<dbReference type="Proteomes" id="UP000694399">
    <property type="component" value="Chromosome E1"/>
</dbReference>
<feature type="region of interest" description="Disordered" evidence="1">
    <location>
        <begin position="258"/>
        <end position="286"/>
    </location>
</feature>
<feature type="region of interest" description="Disordered" evidence="1">
    <location>
        <begin position="18"/>
        <end position="87"/>
    </location>
</feature>
<dbReference type="GO" id="GO:0004888">
    <property type="term" value="F:transmembrane signaling receptor activity"/>
    <property type="evidence" value="ECO:0007669"/>
    <property type="project" value="InterPro"/>
</dbReference>